<feature type="compositionally biased region" description="Low complexity" evidence="1">
    <location>
        <begin position="2094"/>
        <end position="2128"/>
    </location>
</feature>
<keyword evidence="4" id="KW-1185">Reference proteome</keyword>
<dbReference type="SMART" id="SM01214">
    <property type="entry name" value="Fmp27_GFWDK"/>
    <property type="match status" value="1"/>
</dbReference>
<feature type="region of interest" description="Disordered" evidence="1">
    <location>
        <begin position="1526"/>
        <end position="1565"/>
    </location>
</feature>
<evidence type="ECO:0000256" key="1">
    <source>
        <dbReference type="SAM" id="MobiDB-lite"/>
    </source>
</evidence>
<proteinExistence type="predicted"/>
<reference evidence="3" key="1">
    <citation type="submission" date="2021-10" db="EMBL/GenBank/DDBJ databases">
        <title>Tropical sea cucumber genome reveals ecological adaptation and Cuvierian tubules defense mechanism.</title>
        <authorList>
            <person name="Chen T."/>
        </authorList>
    </citation>
    <scope>NUCLEOTIDE SEQUENCE</scope>
    <source>
        <strain evidence="3">Nanhai2018</strain>
        <tissue evidence="3">Muscle</tissue>
    </source>
</reference>
<evidence type="ECO:0000259" key="2">
    <source>
        <dbReference type="SMART" id="SM01214"/>
    </source>
</evidence>
<name>A0A9Q1CDB9_HOLLE</name>
<gene>
    <name evidence="3" type="ORF">HOLleu_09807</name>
</gene>
<dbReference type="Proteomes" id="UP001152320">
    <property type="component" value="Chromosome 4"/>
</dbReference>
<dbReference type="PANTHER" id="PTHR15678:SF6">
    <property type="entry name" value="BRIDGE-LIKE LIPID TRANSFER PROTEIN FAMILY MEMBER 2"/>
    <property type="match status" value="1"/>
</dbReference>
<organism evidence="3 4">
    <name type="scientific">Holothuria leucospilota</name>
    <name type="common">Black long sea cucumber</name>
    <name type="synonym">Mertensiothuria leucospilota</name>
    <dbReference type="NCBI Taxonomy" id="206669"/>
    <lineage>
        <taxon>Eukaryota</taxon>
        <taxon>Metazoa</taxon>
        <taxon>Echinodermata</taxon>
        <taxon>Eleutherozoa</taxon>
        <taxon>Echinozoa</taxon>
        <taxon>Holothuroidea</taxon>
        <taxon>Aspidochirotacea</taxon>
        <taxon>Aspidochirotida</taxon>
        <taxon>Holothuriidae</taxon>
        <taxon>Holothuria</taxon>
    </lineage>
</organism>
<evidence type="ECO:0000313" key="3">
    <source>
        <dbReference type="EMBL" id="KAJ8042922.1"/>
    </source>
</evidence>
<feature type="domain" description="FMP27/BLTP2/Hobbit GFWDK motif-containing RBG unit" evidence="2">
    <location>
        <begin position="1040"/>
        <end position="1172"/>
    </location>
</feature>
<dbReference type="Pfam" id="PF10344">
    <property type="entry name" value="Hobbit"/>
    <property type="match status" value="1"/>
</dbReference>
<sequence>MAWLYMLMFLLVIAVVLLILSRICAIVLSKILTKVIKHEVSIDYIGFFSLKNIVISLLDSSVVVDELWLSWRVFNSKQKYPAALHIGDIRVRADAAVRERQPSSHSLNVTPTEGKEKKSGFMSSVIMSLLKPVITLMSFHIEAVNVMFLNAAGTDSLLHVTVTKTDFEGALQTSRKLTGKLAIIQAAVKVLSSTDVNLKEKKSFVAFQAASSNSSTIVVDLDDKLIDKASVSLMKTSVSVHDEFVTSLLKPMQGSSLPRKEKVSQDGDSKIPTVLQKLPKEIGVTLEETSLQLISESSQRSLQLSVDHLSVSNSLIQDQQLIKCFKKNTDLKLPHFKTNIEIKKLAVTAKSSKKLFYILDSSFHLALSKQQGLCSNIHLNSCHAHFSEDEVSFWVPTFLGRVPVMEDQGSSEVEEEVAVADTVEHKQESILSTWQLPVTFDLAMEETSVQLSPKGISNCLTKVRTVELQVAITPETQLHIQEIKGHSNMEELICFVSEGNITASESFPHMMHIFGSPCSLESLKLEFHFLPDLCHFDVIVQSFQLESSPYLIQLCKYLFKMLPPPRSKRKPSANLLAAPEIKKTVSREIEASFKMEDFSLFLTSSIPCSVVFHIDSFYAGTEDKLFESETEGALLQCFNKTAKTHSLSALDSDESSTTLLNIREINLKYNESTNEFNCTIPDGLFSSWDTTSHMTVFHHSQELLQFVNEAKEILSRPESVQKDDEGKSPSALKESVLDCDVTISITFLQFMYQLSAKKCNSITVHEGFIHKERRTALKASSPEVVFEFDGHDIITLKVSMSACMEQLINDQHHLEVRKGYEELESPSNWGFGIYAKTIRVVFPWKYDFAANYSEIISINKWLKKLHRKRRQRSDNPPIYPDLILRCQAFSLEIKDDSFEVKLGDNYELMKDERVESDRRQTLLDNKVEELKNQHGQLLPASKIEELYTSLEKKNQEIFLKRSQKLYSTTPMRTALMTLEIRGIEINALCDPSMNGKENIIRHMKDVDPSSPYPKGGLDFLTLWCRMVQGHLKSFDLKLRDYPQSLWVIKDMHLWGRLIGAEQVAKPRATREVPVEIQGVWGNDTVVRSMPPLKFFHDLAADIKEWRLAWGPSFEPAWAQIQLCLNLLNKPSVDPSRPLPFWDKIRLLYHGRLVMSVEQVNLYWLAMKNPYHTTELLDWEWKNFYMDWQNAHFVMKSDLDIFVRTASKYDDVRLLHLPNVKVDILLEWLCAGDCNDHHSVMVCAPDKVPEYSSNQEHDSYASFRTHNLNLSLNLDIRGYKKGEPSEKLPSCLFYSSTMRWLQNFQSRVLANVTRPTRKGKYFKNTSPRKLQLSRHYKFIEFCASFPAMQVNYWASFAQRQGMELNLGKGSFKSKYSLKLEPISDGLVHRPRANWSVVGLDFEVVDSQAHLYTTDTGEEIYLLSKSSAQKHHLASVAKVVYTRQQVKGLLQESELQEHVDDYEAENIRKENSTGKDFVHKLVVHEFCGSWTRFNRDVFFNLFDSYNKAQTLKQNLSTEALKSIKVDTSAPNKVPGVMSPQSSGPPSTHGTPISSQTPSAFTPSPISRLQGGHGATMLQQLLAETSTKFMVFSEESTNENEKLYGVKACNTEDVIQHNWLIEFVNSQFMLKGLDTSGYVLVTAANAEVMQRTHQPSWREGKLTSKITWVGTLDGLQYFATVDTPSGQAKDTVQWLPTSLIERAPPRATDLPDMVGSGESVGGVVSDTVGPSAKDVSWESVQVQRIISRCGCQFFYAVYGDDVDPAIAAQMVQTSKEMGGQTEEEDNILDKEDAVNSLTFIYHDLNICTNSTQYNMIVDTLNNLLLYVEPKRKEALARIQHLKFALELSSIEDQKGPIMQLQNSLRNLISHLREVEKELYDVHWASEKEPNNQTLAQKTRSLEVQLYEIKESIGNAAEDLRIMVSCFQEIQLQMALKRKLQNAQSIKTNRRVELCFGVAKWKLTESDGQLGTADIELRHFKYTRISRDDDSGDNIFELGYITINNLLANDIYKEVLRPQDPSGNQVVLRVITRGRPAVGGISVTEKFELSVVPLSMQITYRFFKKMMAFFFPRHNVDQEPSTEDSPRALGHDEDESFSTMKSNKSSTINSTSSLRSTASSDSNTSTLSSQGSMGKGKRKHKNETDDIDKMKERASRNTTFFYIKIPAIPLSVSYKGEKDKNIEDVSNFKLTLPTLEYHNCTWTWLDLLMAMKKEYKQAVLSQAIKEKLKFKIGHKEEGASGSETREDVDKAKLLLGEKLTTIARDEKHSGRRTLFGKGQGGS</sequence>
<accession>A0A9Q1CDB9</accession>
<dbReference type="EMBL" id="JAIZAY010000004">
    <property type="protein sequence ID" value="KAJ8042922.1"/>
    <property type="molecule type" value="Genomic_DNA"/>
</dbReference>
<dbReference type="InterPro" id="IPR045167">
    <property type="entry name" value="Hobbit"/>
</dbReference>
<comment type="caution">
    <text evidence="3">The sequence shown here is derived from an EMBL/GenBank/DDBJ whole genome shotgun (WGS) entry which is preliminary data.</text>
</comment>
<dbReference type="InterPro" id="IPR019441">
    <property type="entry name" value="FMP27/BLTP2/Hobbit_GFWDK_RBG"/>
</dbReference>
<feature type="region of interest" description="Disordered" evidence="1">
    <location>
        <begin position="2073"/>
        <end position="2142"/>
    </location>
</feature>
<feature type="compositionally biased region" description="Polar residues" evidence="1">
    <location>
        <begin position="1536"/>
        <end position="1564"/>
    </location>
</feature>
<evidence type="ECO:0000313" key="4">
    <source>
        <dbReference type="Proteomes" id="UP001152320"/>
    </source>
</evidence>
<dbReference type="PANTHER" id="PTHR15678">
    <property type="entry name" value="ANTIGEN MLAA-22-RELATED"/>
    <property type="match status" value="1"/>
</dbReference>
<protein>
    <recommendedName>
        <fullName evidence="2">FMP27/BLTP2/Hobbit GFWDK motif-containing RBG unit domain-containing protein</fullName>
    </recommendedName>
</protein>
<dbReference type="OrthoDB" id="1562405at2759"/>